<reference evidence="1" key="1">
    <citation type="submission" date="2018-02" db="EMBL/GenBank/DDBJ databases">
        <title>Rhizophora mucronata_Transcriptome.</title>
        <authorList>
            <person name="Meera S.P."/>
            <person name="Sreeshan A."/>
            <person name="Augustine A."/>
        </authorList>
    </citation>
    <scope>NUCLEOTIDE SEQUENCE</scope>
    <source>
        <tissue evidence="1">Leaf</tissue>
    </source>
</reference>
<dbReference type="EMBL" id="GGEC01059146">
    <property type="protein sequence ID" value="MBX39630.1"/>
    <property type="molecule type" value="Transcribed_RNA"/>
</dbReference>
<accession>A0A2P2NB43</accession>
<name>A0A2P2NB43_RHIMU</name>
<protein>
    <submittedName>
        <fullName evidence="1">Uncharacterized protein</fullName>
    </submittedName>
</protein>
<sequence>MNSPPPPMPPALDIEAAKKQKNPASTMPAASSIFFP</sequence>
<dbReference type="AlphaFoldDB" id="A0A2P2NB43"/>
<evidence type="ECO:0000313" key="1">
    <source>
        <dbReference type="EMBL" id="MBX39630.1"/>
    </source>
</evidence>
<proteinExistence type="predicted"/>
<organism evidence="1">
    <name type="scientific">Rhizophora mucronata</name>
    <name type="common">Asiatic mangrove</name>
    <dbReference type="NCBI Taxonomy" id="61149"/>
    <lineage>
        <taxon>Eukaryota</taxon>
        <taxon>Viridiplantae</taxon>
        <taxon>Streptophyta</taxon>
        <taxon>Embryophyta</taxon>
        <taxon>Tracheophyta</taxon>
        <taxon>Spermatophyta</taxon>
        <taxon>Magnoliopsida</taxon>
        <taxon>eudicotyledons</taxon>
        <taxon>Gunneridae</taxon>
        <taxon>Pentapetalae</taxon>
        <taxon>rosids</taxon>
        <taxon>fabids</taxon>
        <taxon>Malpighiales</taxon>
        <taxon>Rhizophoraceae</taxon>
        <taxon>Rhizophora</taxon>
    </lineage>
</organism>